<keyword evidence="2" id="KW-0449">Lipoprotein</keyword>
<proteinExistence type="predicted"/>
<feature type="transmembrane region" description="Helical" evidence="1">
    <location>
        <begin position="15"/>
        <end position="32"/>
    </location>
</feature>
<dbReference type="EMBL" id="BK014821">
    <property type="protein sequence ID" value="DAD77246.1"/>
    <property type="molecule type" value="Genomic_DNA"/>
</dbReference>
<name>A0A8S5M4U5_9CAUD</name>
<keyword evidence="1" id="KW-0472">Membrane</keyword>
<keyword evidence="1" id="KW-1133">Transmembrane helix</keyword>
<evidence type="ECO:0000313" key="2">
    <source>
        <dbReference type="EMBL" id="DAD77246.1"/>
    </source>
</evidence>
<protein>
    <submittedName>
        <fullName evidence="2">Putative periplasmic lipoprotein</fullName>
    </submittedName>
</protein>
<organism evidence="2">
    <name type="scientific">Siphoviridae sp. ctQEY27</name>
    <dbReference type="NCBI Taxonomy" id="2826326"/>
    <lineage>
        <taxon>Viruses</taxon>
        <taxon>Duplodnaviria</taxon>
        <taxon>Heunggongvirae</taxon>
        <taxon>Uroviricota</taxon>
        <taxon>Caudoviricetes</taxon>
    </lineage>
</organism>
<accession>A0A8S5M4U5</accession>
<keyword evidence="1" id="KW-0812">Transmembrane</keyword>
<evidence type="ECO:0000256" key="1">
    <source>
        <dbReference type="SAM" id="Phobius"/>
    </source>
</evidence>
<reference evidence="2" key="1">
    <citation type="journal article" date="2021" name="Proc. Natl. Acad. Sci. U.S.A.">
        <title>A Catalog of Tens of Thousands of Viruses from Human Metagenomes Reveals Hidden Associations with Chronic Diseases.</title>
        <authorList>
            <person name="Tisza M.J."/>
            <person name="Buck C.B."/>
        </authorList>
    </citation>
    <scope>NUCLEOTIDE SEQUENCE</scope>
    <source>
        <strain evidence="2">CtQEY27</strain>
    </source>
</reference>
<sequence length="92" mass="10542">MEKIFIRNLKGNDKLLHSMCGNILFVVSFVMAWLCYSLWVAFGIAVGVVLLVGLGKELHDKYLKRTFIDWWDIVASLTPYPIVKRINRNANG</sequence>